<dbReference type="eggNOG" id="ENOG502SU2F">
    <property type="taxonomic scope" value="Eukaryota"/>
</dbReference>
<dbReference type="Gene3D" id="3.90.70.10">
    <property type="entry name" value="Cysteine proteinases"/>
    <property type="match status" value="1"/>
</dbReference>
<dbReference type="SUPFAM" id="SSF53300">
    <property type="entry name" value="vWA-like"/>
    <property type="match status" value="1"/>
</dbReference>
<organism evidence="1 2">
    <name type="scientific">Byssochlamys spectabilis (strain No. 5 / NBRC 109023)</name>
    <name type="common">Paecilomyces variotii</name>
    <dbReference type="NCBI Taxonomy" id="1356009"/>
    <lineage>
        <taxon>Eukaryota</taxon>
        <taxon>Fungi</taxon>
        <taxon>Dikarya</taxon>
        <taxon>Ascomycota</taxon>
        <taxon>Pezizomycotina</taxon>
        <taxon>Eurotiomycetes</taxon>
        <taxon>Eurotiomycetidae</taxon>
        <taxon>Eurotiales</taxon>
        <taxon>Thermoascaceae</taxon>
        <taxon>Paecilomyces</taxon>
    </lineage>
</organism>
<accession>V5G569</accession>
<comment type="caution">
    <text evidence="1">The sequence shown here is derived from an EMBL/GenBank/DDBJ whole genome shotgun (WGS) entry which is preliminary data.</text>
</comment>
<dbReference type="InterPro" id="IPR036465">
    <property type="entry name" value="vWFA_dom_sf"/>
</dbReference>
<dbReference type="InterPro" id="IPR038765">
    <property type="entry name" value="Papain-like_cys_pep_sf"/>
</dbReference>
<dbReference type="HOGENOM" id="CLU_396367_0_0_1"/>
<dbReference type="Proteomes" id="UP000018001">
    <property type="component" value="Unassembled WGS sequence"/>
</dbReference>
<dbReference type="EMBL" id="BAUL01000306">
    <property type="protein sequence ID" value="GAD99608.1"/>
    <property type="molecule type" value="Genomic_DNA"/>
</dbReference>
<dbReference type="OrthoDB" id="3789175at2759"/>
<name>V5G569_BYSSN</name>
<dbReference type="Gene3D" id="3.40.50.410">
    <property type="entry name" value="von Willebrand factor, type A domain"/>
    <property type="match status" value="1"/>
</dbReference>
<dbReference type="InParanoid" id="V5G569"/>
<keyword evidence="2" id="KW-1185">Reference proteome</keyword>
<evidence type="ECO:0000313" key="1">
    <source>
        <dbReference type="EMBL" id="GAD99608.1"/>
    </source>
</evidence>
<reference evidence="2" key="1">
    <citation type="journal article" date="2014" name="Genome Announc.">
        <title>Draft genome sequence of the formaldehyde-resistant fungus Byssochlamys spectabilis No. 5 (anamorph Paecilomyces variotii No. 5) (NBRC109023).</title>
        <authorList>
            <person name="Oka T."/>
            <person name="Ekino K."/>
            <person name="Fukuda K."/>
            <person name="Nomura Y."/>
        </authorList>
    </citation>
    <scope>NUCLEOTIDE SEQUENCE [LARGE SCALE GENOMIC DNA]</scope>
    <source>
        <strain evidence="2">No. 5 / NBRC 109023</strain>
    </source>
</reference>
<evidence type="ECO:0000313" key="2">
    <source>
        <dbReference type="Proteomes" id="UP000018001"/>
    </source>
</evidence>
<protein>
    <recommendedName>
        <fullName evidence="3">VWFA domain-containing protein</fullName>
    </recommendedName>
</protein>
<evidence type="ECO:0008006" key="3">
    <source>
        <dbReference type="Google" id="ProtNLM"/>
    </source>
</evidence>
<proteinExistence type="predicted"/>
<sequence>MANQSGKSVIGFLIDVSGSMCKPLEPGEGDNRAPERLQAVISEALEIAQKECHHNPNTLMFVGAFGARYSRTVDLCSLVNRFITTEHDGDTGRSLLIDLANKHNQGHIAEYIQTKFTDADALILYLHLRQDPDSMVEFINAIPRPDQVRDFQDRTRAYRANFRWAAGPFGGLADSVSDFCEDTAIENSNAIRLASRFNTKWWEGVSGFVERPVAEVVDLLKRLKEKTPTKDTNGSEKPGVHVLPDTLRQYIYGDTPMKHALQQSQEVFQAHPDACQRVLILVSDGMSTDGDPCHLAMELRRANVTMATIYLTDNQSVPRRRLYDREEGSWNKGQRTLFNIASRVATTTHPIPVLASVGWKRPSSGECALYTNVCSVAALNEFCELLLSAHFGSADALLDVLGRLQLDSYIDNEHIRTRQHPSDQGRELTCYAHATAAVIHMALLRIVGRHEGYPSIDNIRKWIEDEFKPNKYGHNVREVLEKAREKYRPLTYREVNEDEARQAVLDRRPVLTAFKLSEDGWEKFAKHFENDDTRGKVLTCAEMAPHRGGNCGGGHAVVMVSCDPHSLTFLNSWGHNWGNNGSFSVENRTVLEPNPPAARVRFYDVYWLERDLSDQEKAAYNEECDKRLNTIRSRYSSIFELEASCPCCRATPSISEFRGSIREAECPCCHQKFKPEPGYLLQAIYARARLGEAGS</sequence>
<dbReference type="SUPFAM" id="SSF54001">
    <property type="entry name" value="Cysteine proteinases"/>
    <property type="match status" value="1"/>
</dbReference>
<dbReference type="AlphaFoldDB" id="V5G569"/>
<gene>
    <name evidence="1" type="ORF">PVAR5_8329</name>
</gene>